<accession>A0A317XVF5</accession>
<evidence type="ECO:0000313" key="4">
    <source>
        <dbReference type="Proteomes" id="UP000246740"/>
    </source>
</evidence>
<dbReference type="OrthoDB" id="1872003at2759"/>
<dbReference type="PROSITE" id="PS51464">
    <property type="entry name" value="SIS"/>
    <property type="match status" value="1"/>
</dbReference>
<sequence>MSGPSSGDASPCSGSSSEAASQLSLLGFGSPDESPSTSACMSISDGLESDKLPALDSAQEESLDAAAIEAEKRKLEARELDDALAFATEIVEREARAVALAAKRMSKQPQRDGFREAVRLILKATNGERGGKVVLTGVGKSGIIAKKISASLSSLGTPSVWLHPTEALHGDLGLLTPHRDVVLALSYSGSSPELLALVPHLKARACKIIALVGKQDSDLVRAADAWVDCGTGKDDVMEMDDDEEQVEGTQPCGRCQNRRQQTMEAPLGDEAWLEVRAPSSSTTVALAMGDALAFSVTRARGLGSSMFAFNHPGGKIGLDHLRQATSDNTSAVATPIAA</sequence>
<name>A0A317XVF5_9BASI</name>
<dbReference type="InterPro" id="IPR001347">
    <property type="entry name" value="SIS_dom"/>
</dbReference>
<dbReference type="PANTHER" id="PTHR38418">
    <property type="entry name" value="SUGAR ISOMERASE, KPSF/GUTQ (AFU_ORTHOLOGUE AFUA_6G08860)"/>
    <property type="match status" value="1"/>
</dbReference>
<evidence type="ECO:0000313" key="3">
    <source>
        <dbReference type="EMBL" id="PWZ02265.1"/>
    </source>
</evidence>
<dbReference type="CDD" id="cd05014">
    <property type="entry name" value="SIS_Kpsf"/>
    <property type="match status" value="1"/>
</dbReference>
<gene>
    <name evidence="3" type="ORF">BCV70DRAFT_210424</name>
</gene>
<protein>
    <submittedName>
        <fullName evidence="3">SIS domain-containing protein</fullName>
    </submittedName>
</protein>
<dbReference type="Pfam" id="PF01380">
    <property type="entry name" value="SIS"/>
    <property type="match status" value="1"/>
</dbReference>
<feature type="compositionally biased region" description="Low complexity" evidence="1">
    <location>
        <begin position="1"/>
        <end position="27"/>
    </location>
</feature>
<keyword evidence="4" id="KW-1185">Reference proteome</keyword>
<dbReference type="InterPro" id="IPR046348">
    <property type="entry name" value="SIS_dom_sf"/>
</dbReference>
<dbReference type="SUPFAM" id="SSF53697">
    <property type="entry name" value="SIS domain"/>
    <property type="match status" value="1"/>
</dbReference>
<dbReference type="InterPro" id="IPR035474">
    <property type="entry name" value="SIS_Kpsf"/>
</dbReference>
<dbReference type="PANTHER" id="PTHR38418:SF2">
    <property type="entry name" value="SUGAR ISOMERASE, KPSF_GUTQ (AFU_ORTHOLOGUE AFUA_6G08860)"/>
    <property type="match status" value="1"/>
</dbReference>
<evidence type="ECO:0000256" key="1">
    <source>
        <dbReference type="SAM" id="MobiDB-lite"/>
    </source>
</evidence>
<dbReference type="AlphaFoldDB" id="A0A317XVF5"/>
<dbReference type="Gene3D" id="3.40.50.10490">
    <property type="entry name" value="Glucose-6-phosphate isomerase like protein, domain 1"/>
    <property type="match status" value="1"/>
</dbReference>
<dbReference type="GO" id="GO:1901135">
    <property type="term" value="P:carbohydrate derivative metabolic process"/>
    <property type="evidence" value="ECO:0007669"/>
    <property type="project" value="InterPro"/>
</dbReference>
<dbReference type="Proteomes" id="UP000246740">
    <property type="component" value="Unassembled WGS sequence"/>
</dbReference>
<dbReference type="EMBL" id="KZ819189">
    <property type="protein sequence ID" value="PWZ02265.1"/>
    <property type="molecule type" value="Genomic_DNA"/>
</dbReference>
<organism evidence="3 4">
    <name type="scientific">Testicularia cyperi</name>
    <dbReference type="NCBI Taxonomy" id="1882483"/>
    <lineage>
        <taxon>Eukaryota</taxon>
        <taxon>Fungi</taxon>
        <taxon>Dikarya</taxon>
        <taxon>Basidiomycota</taxon>
        <taxon>Ustilaginomycotina</taxon>
        <taxon>Ustilaginomycetes</taxon>
        <taxon>Ustilaginales</taxon>
        <taxon>Anthracoideaceae</taxon>
        <taxon>Testicularia</taxon>
    </lineage>
</organism>
<dbReference type="GO" id="GO:0097367">
    <property type="term" value="F:carbohydrate derivative binding"/>
    <property type="evidence" value="ECO:0007669"/>
    <property type="project" value="InterPro"/>
</dbReference>
<feature type="domain" description="SIS" evidence="2">
    <location>
        <begin position="117"/>
        <end position="302"/>
    </location>
</feature>
<proteinExistence type="predicted"/>
<dbReference type="InParanoid" id="A0A317XVF5"/>
<reference evidence="3 4" key="1">
    <citation type="journal article" date="2018" name="Mol. Biol. Evol.">
        <title>Broad Genomic Sampling Reveals a Smut Pathogenic Ancestry of the Fungal Clade Ustilaginomycotina.</title>
        <authorList>
            <person name="Kijpornyongpan T."/>
            <person name="Mondo S.J."/>
            <person name="Barry K."/>
            <person name="Sandor L."/>
            <person name="Lee J."/>
            <person name="Lipzen A."/>
            <person name="Pangilinan J."/>
            <person name="LaButti K."/>
            <person name="Hainaut M."/>
            <person name="Henrissat B."/>
            <person name="Grigoriev I.V."/>
            <person name="Spatafora J.W."/>
            <person name="Aime M.C."/>
        </authorList>
    </citation>
    <scope>NUCLEOTIDE SEQUENCE [LARGE SCALE GENOMIC DNA]</scope>
    <source>
        <strain evidence="3 4">MCA 3645</strain>
    </source>
</reference>
<evidence type="ECO:0000259" key="2">
    <source>
        <dbReference type="PROSITE" id="PS51464"/>
    </source>
</evidence>
<feature type="region of interest" description="Disordered" evidence="1">
    <location>
        <begin position="1"/>
        <end position="45"/>
    </location>
</feature>
<dbReference type="STRING" id="1882483.A0A317XVF5"/>